<dbReference type="EMBL" id="JAYMYJ010000106">
    <property type="protein sequence ID" value="MEB4591553.1"/>
    <property type="molecule type" value="Genomic_DNA"/>
</dbReference>
<reference evidence="3 4" key="2">
    <citation type="submission" date="2024-01" db="EMBL/GenBank/DDBJ databases">
        <authorList>
            <person name="Xie X."/>
        </authorList>
    </citation>
    <scope>NUCLEOTIDE SEQUENCE [LARGE SCALE GENOMIC DNA]</scope>
    <source>
        <strain evidence="3">SCUT-1</strain>
    </source>
</reference>
<protein>
    <submittedName>
        <fullName evidence="3">Molybdopterin-binding/glycosyltransferase family 2 protein</fullName>
    </submittedName>
</protein>
<proteinExistence type="predicted"/>
<dbReference type="CDD" id="cd03522">
    <property type="entry name" value="MoeA_like"/>
    <property type="match status" value="1"/>
</dbReference>
<dbReference type="Gene3D" id="3.90.550.10">
    <property type="entry name" value="Spore Coat Polysaccharide Biosynthesis Protein SpsA, Chain A"/>
    <property type="match status" value="1"/>
</dbReference>
<evidence type="ECO:0000259" key="2">
    <source>
        <dbReference type="SMART" id="SM00852"/>
    </source>
</evidence>
<name>A0ABU6CXJ7_9GAMM</name>
<dbReference type="InterPro" id="IPR012184">
    <property type="entry name" value="Bifunc_Mopterin-bd"/>
</dbReference>
<dbReference type="RefSeq" id="WP_324695244.1">
    <property type="nucleotide sequence ID" value="NZ_JAYMYJ010000106.1"/>
</dbReference>
<dbReference type="PANTHER" id="PTHR43777:SF1">
    <property type="entry name" value="MOLYBDENUM COFACTOR CYTIDYLYLTRANSFERASE"/>
    <property type="match status" value="1"/>
</dbReference>
<dbReference type="PIRSF" id="PIRSF036626">
    <property type="entry name" value="MPTBd_MobAlike"/>
    <property type="match status" value="1"/>
</dbReference>
<organism evidence="3 4">
    <name type="scientific">Candidatus Thiothrix phosphatis</name>
    <dbReference type="NCBI Taxonomy" id="3112415"/>
    <lineage>
        <taxon>Bacteria</taxon>
        <taxon>Pseudomonadati</taxon>
        <taxon>Pseudomonadota</taxon>
        <taxon>Gammaproteobacteria</taxon>
        <taxon>Thiotrichales</taxon>
        <taxon>Thiotrichaceae</taxon>
        <taxon>Thiothrix</taxon>
    </lineage>
</organism>
<feature type="domain" description="MoaB/Mog" evidence="2">
    <location>
        <begin position="170"/>
        <end position="303"/>
    </location>
</feature>
<gene>
    <name evidence="3" type="ORF">VSS37_11225</name>
</gene>
<evidence type="ECO:0000313" key="4">
    <source>
        <dbReference type="Proteomes" id="UP001308005"/>
    </source>
</evidence>
<evidence type="ECO:0000313" key="3">
    <source>
        <dbReference type="EMBL" id="MEB4591553.1"/>
    </source>
</evidence>
<reference evidence="4" key="1">
    <citation type="submission" date="2023-07" db="EMBL/GenBank/DDBJ databases">
        <title>The carbon used by Thiothrix.</title>
        <authorList>
            <person name="Chen L."/>
        </authorList>
    </citation>
    <scope>NUCLEOTIDE SEQUENCE [LARGE SCALE GENOMIC DNA]</scope>
</reference>
<keyword evidence="4" id="KW-1185">Reference proteome</keyword>
<dbReference type="SUPFAM" id="SSF53218">
    <property type="entry name" value="Molybdenum cofactor biosynthesis proteins"/>
    <property type="match status" value="1"/>
</dbReference>
<dbReference type="Proteomes" id="UP001308005">
    <property type="component" value="Unassembled WGS sequence"/>
</dbReference>
<dbReference type="InterPro" id="IPR029044">
    <property type="entry name" value="Nucleotide-diphossugar_trans"/>
</dbReference>
<dbReference type="Gene3D" id="3.40.980.10">
    <property type="entry name" value="MoaB/Mog-like domain"/>
    <property type="match status" value="1"/>
</dbReference>
<dbReference type="CDD" id="cd04182">
    <property type="entry name" value="GT_2_like_f"/>
    <property type="match status" value="1"/>
</dbReference>
<dbReference type="InterPro" id="IPR025877">
    <property type="entry name" value="MobA-like_NTP_Trfase"/>
</dbReference>
<dbReference type="InterPro" id="IPR001453">
    <property type="entry name" value="MoaB/Mog_dom"/>
</dbReference>
<dbReference type="SMART" id="SM00852">
    <property type="entry name" value="MoCF_biosynth"/>
    <property type="match status" value="1"/>
</dbReference>
<accession>A0ABU6CXJ7</accession>
<dbReference type="InterPro" id="IPR036425">
    <property type="entry name" value="MoaB/Mog-like_dom_sf"/>
</dbReference>
<sequence>MKFGNFSLMEAQGVRLAHTLRLAGRTLRKGRTLGFKDIEILRAQGIAEVTGAQLGTNELDEDQAASHAAQLLAGRHIEAQPAARGRCNLKATAAGVLLVDDAAIRALNRTDEALTAGTLAPFTPVRAGQVVATIKTIPFAVAGRTLASWKEITAAAAPLRIAPFRPHRTALVMTTADGLPDKLFATTAAVTRARLEALGSELAVERRCAHDSPAVAEAIRAALAQGAELILIAGASVSKDRSDTVPAGIVQAGGDIVHFGMPVEPGNMLLYARIGAVPVINLPGCSRSRRINGLDWLLHRLLADVPVSGEDIMDMGVGGLIASAAEGKTEIPEAPVPARPPRIAAVLLAAGSSSRMGERNKLCCEVDGAPMVRRVVAAALGSRCVQTLVVTGHEAEAVEDALQGCAVSFAHNAGFAAGMASSLRCGLRALPPDLDGAIILLGDMPQLDSSHINSLLDTFDPAAPAIVAPERDGKRGNPVLWPRHYFAEMQALQGDQGARSMVLKYADDMVLVAVEDDAIFTDIDTPEELARMTG</sequence>
<dbReference type="SUPFAM" id="SSF53448">
    <property type="entry name" value="Nucleotide-diphospho-sugar transferases"/>
    <property type="match status" value="1"/>
</dbReference>
<keyword evidence="1" id="KW-0460">Magnesium</keyword>
<comment type="caution">
    <text evidence="3">The sequence shown here is derived from an EMBL/GenBank/DDBJ whole genome shotgun (WGS) entry which is preliminary data.</text>
</comment>
<dbReference type="PANTHER" id="PTHR43777">
    <property type="entry name" value="MOLYBDENUM COFACTOR CYTIDYLYLTRANSFERASE"/>
    <property type="match status" value="1"/>
</dbReference>
<evidence type="ECO:0000256" key="1">
    <source>
        <dbReference type="ARBA" id="ARBA00022842"/>
    </source>
</evidence>
<dbReference type="Pfam" id="PF12804">
    <property type="entry name" value="NTP_transf_3"/>
    <property type="match status" value="1"/>
</dbReference>